<reference evidence="1 2" key="1">
    <citation type="submission" date="2018-11" db="EMBL/GenBank/DDBJ databases">
        <authorList>
            <consortium name="Pathogen Informatics"/>
        </authorList>
    </citation>
    <scope>NUCLEOTIDE SEQUENCE [LARGE SCALE GENOMIC DNA]</scope>
    <source>
        <strain evidence="1 2">Egypt</strain>
    </source>
</reference>
<evidence type="ECO:0000313" key="2">
    <source>
        <dbReference type="Proteomes" id="UP000272942"/>
    </source>
</evidence>
<dbReference type="Proteomes" id="UP000272942">
    <property type="component" value="Unassembled WGS sequence"/>
</dbReference>
<proteinExistence type="predicted"/>
<gene>
    <name evidence="1" type="ORF">ECPE_LOCUS9710</name>
</gene>
<sequence>MATSSSSGTKENEFDASFLERRQGVIAEVKGSGNVTNRALSSASSRFHAGGSKHRNLHISTVCYGVSQHPQWLYLVPVLNKPLDRKAAYAPPSTEPDFAAAP</sequence>
<keyword evidence="2" id="KW-1185">Reference proteome</keyword>
<dbReference type="AlphaFoldDB" id="A0A3P8KUJ2"/>
<name>A0A3P8KUJ2_9TREM</name>
<organism evidence="1 2">
    <name type="scientific">Echinostoma caproni</name>
    <dbReference type="NCBI Taxonomy" id="27848"/>
    <lineage>
        <taxon>Eukaryota</taxon>
        <taxon>Metazoa</taxon>
        <taxon>Spiralia</taxon>
        <taxon>Lophotrochozoa</taxon>
        <taxon>Platyhelminthes</taxon>
        <taxon>Trematoda</taxon>
        <taxon>Digenea</taxon>
        <taxon>Plagiorchiida</taxon>
        <taxon>Echinostomata</taxon>
        <taxon>Echinostomatoidea</taxon>
        <taxon>Echinostomatidae</taxon>
        <taxon>Echinostoma</taxon>
    </lineage>
</organism>
<dbReference type="EMBL" id="UZAN01047836">
    <property type="protein sequence ID" value="VDP85833.1"/>
    <property type="molecule type" value="Genomic_DNA"/>
</dbReference>
<accession>A0A3P8KUJ2</accession>
<evidence type="ECO:0000313" key="1">
    <source>
        <dbReference type="EMBL" id="VDP85833.1"/>
    </source>
</evidence>
<protein>
    <submittedName>
        <fullName evidence="1">Uncharacterized protein</fullName>
    </submittedName>
</protein>